<feature type="domain" description="VOC" evidence="1">
    <location>
        <begin position="9"/>
        <end position="126"/>
    </location>
</feature>
<evidence type="ECO:0000313" key="3">
    <source>
        <dbReference type="Proteomes" id="UP001050808"/>
    </source>
</evidence>
<dbReference type="RefSeq" id="WP_189959689.1">
    <property type="nucleotide sequence ID" value="NZ_BMUA01000001.1"/>
</dbReference>
<keyword evidence="3" id="KW-1185">Reference proteome</keyword>
<dbReference type="SUPFAM" id="SSF54593">
    <property type="entry name" value="Glyoxalase/Bleomycin resistance protein/Dihydroxybiphenyl dioxygenase"/>
    <property type="match status" value="1"/>
</dbReference>
<accession>A0ABQ3QFB1</accession>
<dbReference type="InterPro" id="IPR029068">
    <property type="entry name" value="Glyas_Bleomycin-R_OHBP_Dase"/>
</dbReference>
<protein>
    <submittedName>
        <fullName evidence="2">Glyoxalase</fullName>
    </submittedName>
</protein>
<dbReference type="Gene3D" id="3.30.720.120">
    <property type="match status" value="1"/>
</dbReference>
<reference evidence="2" key="1">
    <citation type="submission" date="2024-05" db="EMBL/GenBank/DDBJ databases">
        <title>Whole genome shotgun sequence of Streptomyces violascens NBRC 12920.</title>
        <authorList>
            <person name="Komaki H."/>
            <person name="Tamura T."/>
        </authorList>
    </citation>
    <scope>NUCLEOTIDE SEQUENCE</scope>
    <source>
        <strain evidence="2">NBRC 12920</strain>
    </source>
</reference>
<organism evidence="2 3">
    <name type="scientific">Streptomyces violascens</name>
    <dbReference type="NCBI Taxonomy" id="67381"/>
    <lineage>
        <taxon>Bacteria</taxon>
        <taxon>Bacillati</taxon>
        <taxon>Actinomycetota</taxon>
        <taxon>Actinomycetes</taxon>
        <taxon>Kitasatosporales</taxon>
        <taxon>Streptomycetaceae</taxon>
        <taxon>Streptomyces</taxon>
    </lineage>
</organism>
<gene>
    <name evidence="2" type="ORF">Sviol_03380</name>
</gene>
<comment type="caution">
    <text evidence="2">The sequence shown here is derived from an EMBL/GenBank/DDBJ whole genome shotgun (WGS) entry which is preliminary data.</text>
</comment>
<sequence>MSVQPVPQGYSTVTPWIISRDTLQLIDYLKRAFGAVELACLVGADGTVEHAEVRIGDSVVMMFDARPEWPPTPAFLRLYVEDADAVHRQAVAAGGTSVTEVTHLSFGDRVGRVRDPLGNLYWIQTHVEDVSPQEMQRRFGDPEFTKAMEYVQGADFFPGRKPDLG</sequence>
<dbReference type="Gene3D" id="3.30.720.110">
    <property type="match status" value="1"/>
</dbReference>
<dbReference type="InterPro" id="IPR004360">
    <property type="entry name" value="Glyas_Fos-R_dOase_dom"/>
</dbReference>
<name>A0ABQ3QFB1_9ACTN</name>
<evidence type="ECO:0000313" key="2">
    <source>
        <dbReference type="EMBL" id="GHI35930.1"/>
    </source>
</evidence>
<dbReference type="PANTHER" id="PTHR34109">
    <property type="entry name" value="BNAUNNG04460D PROTEIN-RELATED"/>
    <property type="match status" value="1"/>
</dbReference>
<dbReference type="InterPro" id="IPR037523">
    <property type="entry name" value="VOC_core"/>
</dbReference>
<dbReference type="PANTHER" id="PTHR34109:SF1">
    <property type="entry name" value="VOC DOMAIN-CONTAINING PROTEIN"/>
    <property type="match status" value="1"/>
</dbReference>
<dbReference type="PROSITE" id="PS51819">
    <property type="entry name" value="VOC"/>
    <property type="match status" value="1"/>
</dbReference>
<dbReference type="Proteomes" id="UP001050808">
    <property type="component" value="Unassembled WGS sequence"/>
</dbReference>
<dbReference type="EMBL" id="BNDY01000002">
    <property type="protein sequence ID" value="GHI35930.1"/>
    <property type="molecule type" value="Genomic_DNA"/>
</dbReference>
<dbReference type="Pfam" id="PF00903">
    <property type="entry name" value="Glyoxalase"/>
    <property type="match status" value="1"/>
</dbReference>
<proteinExistence type="predicted"/>
<evidence type="ECO:0000259" key="1">
    <source>
        <dbReference type="PROSITE" id="PS51819"/>
    </source>
</evidence>
<dbReference type="CDD" id="cd07246">
    <property type="entry name" value="VOC_like"/>
    <property type="match status" value="1"/>
</dbReference>